<keyword evidence="4 5" id="KW-0238">DNA-binding</keyword>
<dbReference type="InterPro" id="IPR052224">
    <property type="entry name" value="THAP_domain_protein"/>
</dbReference>
<comment type="caution">
    <text evidence="7">The sequence shown here is derived from an EMBL/GenBank/DDBJ whole genome shotgun (WGS) entry which is preliminary data.</text>
</comment>
<keyword evidence="8" id="KW-1185">Reference proteome</keyword>
<dbReference type="SMART" id="SM00692">
    <property type="entry name" value="DM3"/>
    <property type="match status" value="1"/>
</dbReference>
<protein>
    <recommendedName>
        <fullName evidence="6">THAP-type domain-containing protein</fullName>
    </recommendedName>
</protein>
<evidence type="ECO:0000259" key="6">
    <source>
        <dbReference type="PROSITE" id="PS50950"/>
    </source>
</evidence>
<reference evidence="7 8" key="1">
    <citation type="journal article" date="2020" name="Cell">
        <title>Large-Scale Comparative Analyses of Tick Genomes Elucidate Their Genetic Diversity and Vector Capacities.</title>
        <authorList>
            <consortium name="Tick Genome and Microbiome Consortium (TIGMIC)"/>
            <person name="Jia N."/>
            <person name="Wang J."/>
            <person name="Shi W."/>
            <person name="Du L."/>
            <person name="Sun Y."/>
            <person name="Zhan W."/>
            <person name="Jiang J.F."/>
            <person name="Wang Q."/>
            <person name="Zhang B."/>
            <person name="Ji P."/>
            <person name="Bell-Sakyi L."/>
            <person name="Cui X.M."/>
            <person name="Yuan T.T."/>
            <person name="Jiang B.G."/>
            <person name="Yang W.F."/>
            <person name="Lam T.T."/>
            <person name="Chang Q.C."/>
            <person name="Ding S.J."/>
            <person name="Wang X.J."/>
            <person name="Zhu J.G."/>
            <person name="Ruan X.D."/>
            <person name="Zhao L."/>
            <person name="Wei J.T."/>
            <person name="Ye R.Z."/>
            <person name="Que T.C."/>
            <person name="Du C.H."/>
            <person name="Zhou Y.H."/>
            <person name="Cheng J.X."/>
            <person name="Dai P.F."/>
            <person name="Guo W.B."/>
            <person name="Han X.H."/>
            <person name="Huang E.J."/>
            <person name="Li L.F."/>
            <person name="Wei W."/>
            <person name="Gao Y.C."/>
            <person name="Liu J.Z."/>
            <person name="Shao H.Z."/>
            <person name="Wang X."/>
            <person name="Wang C.C."/>
            <person name="Yang T.C."/>
            <person name="Huo Q.B."/>
            <person name="Li W."/>
            <person name="Chen H.Y."/>
            <person name="Chen S.E."/>
            <person name="Zhou L.G."/>
            <person name="Ni X.B."/>
            <person name="Tian J.H."/>
            <person name="Sheng Y."/>
            <person name="Liu T."/>
            <person name="Pan Y.S."/>
            <person name="Xia L.Y."/>
            <person name="Li J."/>
            <person name="Zhao F."/>
            <person name="Cao W.C."/>
        </authorList>
    </citation>
    <scope>NUCLEOTIDE SEQUENCE [LARGE SCALE GENOMIC DNA]</scope>
    <source>
        <strain evidence="7">HaeL-2018</strain>
    </source>
</reference>
<proteinExistence type="predicted"/>
<dbReference type="OrthoDB" id="6510502at2759"/>
<dbReference type="SUPFAM" id="SSF57716">
    <property type="entry name" value="Glucocorticoid receptor-like (DNA-binding domain)"/>
    <property type="match status" value="1"/>
</dbReference>
<dbReference type="Pfam" id="PF05485">
    <property type="entry name" value="THAP"/>
    <property type="match status" value="1"/>
</dbReference>
<dbReference type="VEuPathDB" id="VectorBase:HLOH_064239"/>
<dbReference type="Proteomes" id="UP000821853">
    <property type="component" value="Chromosome 3"/>
</dbReference>
<dbReference type="SMART" id="SM00980">
    <property type="entry name" value="THAP"/>
    <property type="match status" value="1"/>
</dbReference>
<dbReference type="PROSITE" id="PS50950">
    <property type="entry name" value="ZF_THAP"/>
    <property type="match status" value="1"/>
</dbReference>
<evidence type="ECO:0000256" key="2">
    <source>
        <dbReference type="ARBA" id="ARBA00022771"/>
    </source>
</evidence>
<feature type="domain" description="THAP-type" evidence="6">
    <location>
        <begin position="1"/>
        <end position="90"/>
    </location>
</feature>
<evidence type="ECO:0000256" key="5">
    <source>
        <dbReference type="PROSITE-ProRule" id="PRU00309"/>
    </source>
</evidence>
<accession>A0A9J6GC95</accession>
<dbReference type="GO" id="GO:0003677">
    <property type="term" value="F:DNA binding"/>
    <property type="evidence" value="ECO:0007669"/>
    <property type="project" value="UniProtKB-UniRule"/>
</dbReference>
<evidence type="ECO:0000313" key="7">
    <source>
        <dbReference type="EMBL" id="KAH9371988.1"/>
    </source>
</evidence>
<keyword evidence="2 5" id="KW-0863">Zinc-finger</keyword>
<dbReference type="GO" id="GO:0008270">
    <property type="term" value="F:zinc ion binding"/>
    <property type="evidence" value="ECO:0007669"/>
    <property type="project" value="UniProtKB-KW"/>
</dbReference>
<dbReference type="PANTHER" id="PTHR46927:SF3">
    <property type="entry name" value="THAP-TYPE DOMAIN-CONTAINING PROTEIN"/>
    <property type="match status" value="1"/>
</dbReference>
<keyword evidence="1" id="KW-0479">Metal-binding</keyword>
<evidence type="ECO:0000256" key="3">
    <source>
        <dbReference type="ARBA" id="ARBA00022833"/>
    </source>
</evidence>
<evidence type="ECO:0000256" key="4">
    <source>
        <dbReference type="ARBA" id="ARBA00023125"/>
    </source>
</evidence>
<dbReference type="InterPro" id="IPR038441">
    <property type="entry name" value="THAP_Znf_sf"/>
</dbReference>
<dbReference type="InterPro" id="IPR006612">
    <property type="entry name" value="THAP_Znf"/>
</dbReference>
<dbReference type="EMBL" id="JABSTR010000005">
    <property type="protein sequence ID" value="KAH9371988.1"/>
    <property type="molecule type" value="Genomic_DNA"/>
</dbReference>
<organism evidence="7 8">
    <name type="scientific">Haemaphysalis longicornis</name>
    <name type="common">Bush tick</name>
    <dbReference type="NCBI Taxonomy" id="44386"/>
    <lineage>
        <taxon>Eukaryota</taxon>
        <taxon>Metazoa</taxon>
        <taxon>Ecdysozoa</taxon>
        <taxon>Arthropoda</taxon>
        <taxon>Chelicerata</taxon>
        <taxon>Arachnida</taxon>
        <taxon>Acari</taxon>
        <taxon>Parasitiformes</taxon>
        <taxon>Ixodida</taxon>
        <taxon>Ixodoidea</taxon>
        <taxon>Ixodidae</taxon>
        <taxon>Haemaphysalinae</taxon>
        <taxon>Haemaphysalis</taxon>
    </lineage>
</organism>
<dbReference type="Gene3D" id="6.20.210.20">
    <property type="entry name" value="THAP domain"/>
    <property type="match status" value="1"/>
</dbReference>
<name>A0A9J6GC95_HAELO</name>
<evidence type="ECO:0000313" key="8">
    <source>
        <dbReference type="Proteomes" id="UP000821853"/>
    </source>
</evidence>
<dbReference type="AlphaFoldDB" id="A0A9J6GC95"/>
<gene>
    <name evidence="7" type="ORF">HPB48_022018</name>
</gene>
<evidence type="ECO:0000256" key="1">
    <source>
        <dbReference type="ARBA" id="ARBA00022723"/>
    </source>
</evidence>
<sequence>MPRFCSVFGCNSTYCRDEVVFHSFPREPKLAAQWVAAVKREHFKPTKASVLCSRHFRDNDYVRSPSFMRSLGLLPTKSARLKSDAVRSIFSHKRGASPPPTPAFAKKRKNEVCLGHGVSIPEAAFDHLMARPKDSVFVREACARIFSTAGLVGRSVTGAASNRTKDPKPSVDPEKYAALSGNCGDNSPVCLQQMFVIYDLSNYEEVNVRCIMTLITCHIKIVCIYLLNLHILIVS</sequence>
<keyword evidence="3" id="KW-0862">Zinc</keyword>
<dbReference type="PANTHER" id="PTHR46927">
    <property type="entry name" value="AGAP005574-PA"/>
    <property type="match status" value="1"/>
</dbReference>